<dbReference type="RefSeq" id="WP_200750585.1">
    <property type="nucleotide sequence ID" value="NZ_JAEOAH010000060.1"/>
</dbReference>
<accession>A0ABS1HD00</accession>
<comment type="caution">
    <text evidence="1">The sequence shown here is derived from an EMBL/GenBank/DDBJ whole genome shotgun (WGS) entry which is preliminary data.</text>
</comment>
<evidence type="ECO:0000313" key="2">
    <source>
        <dbReference type="Proteomes" id="UP000618943"/>
    </source>
</evidence>
<dbReference type="Proteomes" id="UP000618943">
    <property type="component" value="Unassembled WGS sequence"/>
</dbReference>
<dbReference type="EMBL" id="JAEOAH010000060">
    <property type="protein sequence ID" value="MBK3497293.1"/>
    <property type="molecule type" value="Genomic_DNA"/>
</dbReference>
<gene>
    <name evidence="1" type="ORF">JFL43_21175</name>
</gene>
<reference evidence="1 2" key="1">
    <citation type="submission" date="2020-12" db="EMBL/GenBank/DDBJ databases">
        <title>YIM B01967 draft genome.</title>
        <authorList>
            <person name="Yan X."/>
        </authorList>
    </citation>
    <scope>NUCLEOTIDE SEQUENCE [LARGE SCALE GENOMIC DNA]</scope>
    <source>
        <strain evidence="1 2">YIM B01967</strain>
    </source>
</reference>
<organism evidence="1 2">
    <name type="scientific">Viridibacillus soli</name>
    <dbReference type="NCBI Taxonomy" id="2798301"/>
    <lineage>
        <taxon>Bacteria</taxon>
        <taxon>Bacillati</taxon>
        <taxon>Bacillota</taxon>
        <taxon>Bacilli</taxon>
        <taxon>Bacillales</taxon>
        <taxon>Caryophanaceae</taxon>
        <taxon>Viridibacillus</taxon>
    </lineage>
</organism>
<name>A0ABS1HD00_9BACL</name>
<sequence length="114" mass="13230">MKRLVSLIFVFVLLLGGGVFYYTNVDKNYHTLQEFYDLPVPNDATLESESENAKNYKWEPSTGTEVPLSYRLMIKKSGWKQVENDGHNVIYKKDNNFINLGLAPYYIDILKESK</sequence>
<keyword evidence="2" id="KW-1185">Reference proteome</keyword>
<proteinExistence type="predicted"/>
<protein>
    <recommendedName>
        <fullName evidence="3">YxeA family protein</fullName>
    </recommendedName>
</protein>
<evidence type="ECO:0000313" key="1">
    <source>
        <dbReference type="EMBL" id="MBK3497293.1"/>
    </source>
</evidence>
<evidence type="ECO:0008006" key="3">
    <source>
        <dbReference type="Google" id="ProtNLM"/>
    </source>
</evidence>